<sequence>MPFFLLLCKQMEEQLARLQEGLQAAVRRLEGLEAAQGAAEAAVHGQLGMLEADQGDLQAQGTTFGMRIEALEKVQTSHVADIKDLQKRLRREENRLNEIAQFTSVVQEDKISSLEEKLDDMQLRMDGKGSSFPAPLAPAAAPERAEGAPPPEQEGRLVAIEQSIAELSARMAASQDCGAPAQVPPLALARPAAEPDASASQQEKMTALERRVEVAIDELHSWIATQNRVATPRQGPATPRQTLGTPRMSPRDAGKPVLAKLPLGSLAVARGLSPLPEAERELEEAGAAGPGAAGAGPAGRAAAEPQGEPGEDAYSPVDVLAWAQWDNGT</sequence>
<comment type="caution">
    <text evidence="3">The sequence shown here is derived from an EMBL/GenBank/DDBJ whole genome shotgun (WGS) entry which is preliminary data.</text>
</comment>
<evidence type="ECO:0000313" key="4">
    <source>
        <dbReference type="Proteomes" id="UP001189429"/>
    </source>
</evidence>
<feature type="region of interest" description="Disordered" evidence="2">
    <location>
        <begin position="127"/>
        <end position="151"/>
    </location>
</feature>
<organism evidence="3 4">
    <name type="scientific">Prorocentrum cordatum</name>
    <dbReference type="NCBI Taxonomy" id="2364126"/>
    <lineage>
        <taxon>Eukaryota</taxon>
        <taxon>Sar</taxon>
        <taxon>Alveolata</taxon>
        <taxon>Dinophyceae</taxon>
        <taxon>Prorocentrales</taxon>
        <taxon>Prorocentraceae</taxon>
        <taxon>Prorocentrum</taxon>
    </lineage>
</organism>
<feature type="compositionally biased region" description="Gly residues" evidence="2">
    <location>
        <begin position="288"/>
        <end position="297"/>
    </location>
</feature>
<evidence type="ECO:0000256" key="1">
    <source>
        <dbReference type="SAM" id="Coils"/>
    </source>
</evidence>
<protein>
    <submittedName>
        <fullName evidence="3">Uncharacterized protein</fullName>
    </submittedName>
</protein>
<dbReference type="SUPFAM" id="SSF57997">
    <property type="entry name" value="Tropomyosin"/>
    <property type="match status" value="1"/>
</dbReference>
<reference evidence="3" key="1">
    <citation type="submission" date="2023-10" db="EMBL/GenBank/DDBJ databases">
        <authorList>
            <person name="Chen Y."/>
            <person name="Shah S."/>
            <person name="Dougan E. K."/>
            <person name="Thang M."/>
            <person name="Chan C."/>
        </authorList>
    </citation>
    <scope>NUCLEOTIDE SEQUENCE [LARGE SCALE GENOMIC DNA]</scope>
</reference>
<feature type="compositionally biased region" description="Low complexity" evidence="2">
    <location>
        <begin position="133"/>
        <end position="142"/>
    </location>
</feature>
<evidence type="ECO:0000256" key="2">
    <source>
        <dbReference type="SAM" id="MobiDB-lite"/>
    </source>
</evidence>
<proteinExistence type="predicted"/>
<keyword evidence="1" id="KW-0175">Coiled coil</keyword>
<gene>
    <name evidence="3" type="ORF">PCOR1329_LOCUS34534</name>
</gene>
<dbReference type="Proteomes" id="UP001189429">
    <property type="component" value="Unassembled WGS sequence"/>
</dbReference>
<dbReference type="EMBL" id="CAUYUJ010014237">
    <property type="protein sequence ID" value="CAK0838631.1"/>
    <property type="molecule type" value="Genomic_DNA"/>
</dbReference>
<feature type="compositionally biased region" description="Low complexity" evidence="2">
    <location>
        <begin position="298"/>
        <end position="308"/>
    </location>
</feature>
<feature type="region of interest" description="Disordered" evidence="2">
    <location>
        <begin position="275"/>
        <end position="318"/>
    </location>
</feature>
<feature type="coiled-coil region" evidence="1">
    <location>
        <begin position="8"/>
        <end position="35"/>
    </location>
</feature>
<accession>A0ABN9T132</accession>
<name>A0ABN9T132_9DINO</name>
<keyword evidence="4" id="KW-1185">Reference proteome</keyword>
<evidence type="ECO:0000313" key="3">
    <source>
        <dbReference type="EMBL" id="CAK0838631.1"/>
    </source>
</evidence>
<feature type="coiled-coil region" evidence="1">
    <location>
        <begin position="82"/>
        <end position="124"/>
    </location>
</feature>
<feature type="region of interest" description="Disordered" evidence="2">
    <location>
        <begin position="230"/>
        <end position="252"/>
    </location>
</feature>